<evidence type="ECO:0000256" key="4">
    <source>
        <dbReference type="ARBA" id="ARBA00022475"/>
    </source>
</evidence>
<comment type="catalytic activity">
    <reaction evidence="1">
        <text>ATP + protein L-histidine = ADP + protein N-phospho-L-histidine.</text>
        <dbReference type="EC" id="2.7.13.3"/>
    </reaction>
</comment>
<dbReference type="Gene3D" id="3.30.450.40">
    <property type="match status" value="1"/>
</dbReference>
<dbReference type="Pfam" id="PF02518">
    <property type="entry name" value="HATPase_c"/>
    <property type="match status" value="1"/>
</dbReference>
<evidence type="ECO:0000256" key="9">
    <source>
        <dbReference type="ARBA" id="ARBA00022777"/>
    </source>
</evidence>
<dbReference type="Gene3D" id="1.20.120.160">
    <property type="entry name" value="HPT domain"/>
    <property type="match status" value="1"/>
</dbReference>
<dbReference type="Pfam" id="PF12729">
    <property type="entry name" value="4HB_MCP_1"/>
    <property type="match status" value="1"/>
</dbReference>
<dbReference type="InterPro" id="IPR011006">
    <property type="entry name" value="CheY-like_superfamily"/>
</dbReference>
<evidence type="ECO:0000259" key="25">
    <source>
        <dbReference type="PROSITE" id="PS50894"/>
    </source>
</evidence>
<keyword evidence="7 19" id="KW-0812">Transmembrane</keyword>
<feature type="domain" description="PAC" evidence="23">
    <location>
        <begin position="585"/>
        <end position="637"/>
    </location>
</feature>
<dbReference type="PANTHER" id="PTHR45339">
    <property type="entry name" value="HYBRID SIGNAL TRANSDUCTION HISTIDINE KINASE J"/>
    <property type="match status" value="1"/>
</dbReference>
<evidence type="ECO:0000313" key="26">
    <source>
        <dbReference type="EMBL" id="KJU83525.1"/>
    </source>
</evidence>
<evidence type="ECO:0000259" key="24">
    <source>
        <dbReference type="PROSITE" id="PS50885"/>
    </source>
</evidence>
<evidence type="ECO:0000313" key="27">
    <source>
        <dbReference type="Proteomes" id="UP000033423"/>
    </source>
</evidence>
<organism evidence="26 27">
    <name type="scientific">Candidatus Magnetobacterium bavaricum</name>
    <dbReference type="NCBI Taxonomy" id="29290"/>
    <lineage>
        <taxon>Bacteria</taxon>
        <taxon>Pseudomonadati</taxon>
        <taxon>Nitrospirota</taxon>
        <taxon>Thermodesulfovibrionia</taxon>
        <taxon>Thermodesulfovibrionales</taxon>
        <taxon>Candidatus Magnetobacteriaceae</taxon>
        <taxon>Candidatus Magnetobacterium</taxon>
    </lineage>
</organism>
<keyword evidence="8" id="KW-0547">Nucleotide-binding</keyword>
<feature type="transmembrane region" description="Helical" evidence="19">
    <location>
        <begin position="20"/>
        <end position="41"/>
    </location>
</feature>
<dbReference type="InterPro" id="IPR008207">
    <property type="entry name" value="Sig_transdc_His_kin_Hpt_dom"/>
</dbReference>
<dbReference type="Pfam" id="PF01627">
    <property type="entry name" value="Hpt"/>
    <property type="match status" value="1"/>
</dbReference>
<dbReference type="GO" id="GO:0006355">
    <property type="term" value="P:regulation of DNA-templated transcription"/>
    <property type="evidence" value="ECO:0007669"/>
    <property type="project" value="InterPro"/>
</dbReference>
<dbReference type="InterPro" id="IPR003594">
    <property type="entry name" value="HATPase_dom"/>
</dbReference>
<dbReference type="SMART" id="SM00304">
    <property type="entry name" value="HAMP"/>
    <property type="match status" value="1"/>
</dbReference>
<dbReference type="Gene3D" id="6.10.340.10">
    <property type="match status" value="1"/>
</dbReference>
<keyword evidence="13 19" id="KW-0472">Membrane</keyword>
<evidence type="ECO:0000256" key="11">
    <source>
        <dbReference type="ARBA" id="ARBA00022989"/>
    </source>
</evidence>
<evidence type="ECO:0000256" key="13">
    <source>
        <dbReference type="ARBA" id="ARBA00023136"/>
    </source>
</evidence>
<dbReference type="Pfam" id="PF00512">
    <property type="entry name" value="HisKA"/>
    <property type="match status" value="1"/>
</dbReference>
<evidence type="ECO:0000256" key="14">
    <source>
        <dbReference type="ARBA" id="ARBA00064003"/>
    </source>
</evidence>
<dbReference type="InterPro" id="IPR000700">
    <property type="entry name" value="PAS-assoc_C"/>
</dbReference>
<feature type="domain" description="Histidine kinase" evidence="20">
    <location>
        <begin position="655"/>
        <end position="876"/>
    </location>
</feature>
<dbReference type="SUPFAM" id="SSF47384">
    <property type="entry name" value="Homodimeric domain of signal transducing histidine kinase"/>
    <property type="match status" value="1"/>
</dbReference>
<dbReference type="Pfam" id="PF00672">
    <property type="entry name" value="HAMP"/>
    <property type="match status" value="1"/>
</dbReference>
<evidence type="ECO:0000256" key="1">
    <source>
        <dbReference type="ARBA" id="ARBA00000085"/>
    </source>
</evidence>
<dbReference type="InterPro" id="IPR005467">
    <property type="entry name" value="His_kinase_dom"/>
</dbReference>
<evidence type="ECO:0000259" key="21">
    <source>
        <dbReference type="PROSITE" id="PS50110"/>
    </source>
</evidence>
<dbReference type="InterPro" id="IPR003661">
    <property type="entry name" value="HisK_dim/P_dom"/>
</dbReference>
<dbReference type="PRINTS" id="PR00344">
    <property type="entry name" value="BCTRLSENSOR"/>
</dbReference>
<evidence type="ECO:0000256" key="6">
    <source>
        <dbReference type="ARBA" id="ARBA00022679"/>
    </source>
</evidence>
<evidence type="ECO:0000256" key="3">
    <source>
        <dbReference type="ARBA" id="ARBA00012438"/>
    </source>
</evidence>
<sequence>MRNKFNNIVWRFNNLSIRNRIMIGTLVLFLATLLNGIFNLVQFHKLADTVEELYEHPFTTTNALLEANGEILNARRILRGIIVERDKTRTQQWMLELHKCEVNVRNQLAIARKSFYGDKKLIDEAVELFRQWLVYKEEQLRMVNANDVEGAWQRSQDTEQNPGIKLTRQLHDTIELSRQLAANLYKSSQERYREESIEAIIFLFFLIFLVGITSMVLARSISRPLLALRNSIREVSEKILDKAVPYQDMNNELGEIGRALETLRHVALRQEGAVKTKALVAEISQAIQTCTSFEDIGNTLTSRLSAIMGLVYGALYVCDKEQSILQRKGGYACDADIHLDHFAIGQGLVGQAAMDKRAVSLILSSDDNISTTLGLGKLSVHAILIVPVVQNNEVLAVIELGAITPFTVENTEFLDTLLPILAMNMEILTGNMQTQRLLQDSQRQTQALAASEQQLIARRDELEENNNRLSEQACILEEQAEELETQKKTLIEQRRALEESREALEQTEERSRLILGSVNDGIVGLDTNGIVTFANRSGAKMLGYTDEELAGKPFHPLVHYAYPDGSHFPQEKCPLYITTKDGILRNVDNEVLWNKDGTAIPVEYTTTPIHKSGKLVGIVVVFRDITARKRAEEEILRAKEIAEDATKMKSDFLANMSHEIRTPMNAIIGMTHLALQTGLTPKQQNYMEKVDTAAKNLLGIINDILDFSKIEAGKLHFERIEFDLQDVLEHLSDLSAIKAQDKGLELLFNIDTDVPNALIGDPLRLGQVIINLVNNAIKFTDKGDVTVGIRRVSEDADGVMLRFEIKDTGIGLTQEQKKKLFSAFTQADTSTTRRYGGTGLGLTISKHLVEVMSGEIGVESTSGVGSVFYFTAKFAVQSDQRQISMTSDSLGGLNGTRILVVDDNASAREIFLSMLRSLKFDATAVSGGVEAIGELEQAQLECNPYRLALMDWRMPEMDGIETIRRIRADNKLAQTATFIMVTAYSRDELLQQAEDVHIDGMLTKPVSPSTMLDTILSAFGKEAVCRPRKQQRTADYQQAQNALNGVCILLVEDNDVNRELAIEILTDAGVCVDIAVNGLEAIEKISLTDYDGVLMDCQMPVMDGFEASSRIRQDSRFNALPIIAMTANAMEGDRQRCIAHGMNDHVAKPIDVGRLFTTMAQWIKPKSMPRPETSTASSIKKSDCVPEIPGLDISGALRRVGGNAKLLRKLLSRFRQSQAGVIDKIKAALDGTDIETAIREAHTVKGLAGNIGANDVYEASGMVEGILKVPYMPGLKQAMQTMQQTLGDLMTRLSEALPESEDEAEGVIPASAVDVNALAVQMRELSTLLSDDDSRAANMADDITAKLTAVGHPANAREIKNSISNFDFEEALSKLRQTAEAMGIELSTSP</sequence>
<dbReference type="InterPro" id="IPR024478">
    <property type="entry name" value="HlyB_4HB_MCP"/>
</dbReference>
<evidence type="ECO:0000256" key="5">
    <source>
        <dbReference type="ARBA" id="ARBA00022553"/>
    </source>
</evidence>
<dbReference type="Proteomes" id="UP000033423">
    <property type="component" value="Unassembled WGS sequence"/>
</dbReference>
<evidence type="ECO:0000256" key="18">
    <source>
        <dbReference type="SAM" id="Coils"/>
    </source>
</evidence>
<dbReference type="SUPFAM" id="SSF55785">
    <property type="entry name" value="PYP-like sensor domain (PAS domain)"/>
    <property type="match status" value="1"/>
</dbReference>
<dbReference type="PANTHER" id="PTHR45339:SF1">
    <property type="entry name" value="HYBRID SIGNAL TRANSDUCTION HISTIDINE KINASE J"/>
    <property type="match status" value="1"/>
</dbReference>
<dbReference type="PROSITE" id="PS50113">
    <property type="entry name" value="PAC"/>
    <property type="match status" value="1"/>
</dbReference>
<evidence type="ECO:0000256" key="16">
    <source>
        <dbReference type="PROSITE-ProRule" id="PRU00110"/>
    </source>
</evidence>
<dbReference type="InterPro" id="IPR036890">
    <property type="entry name" value="HATPase_C_sf"/>
</dbReference>
<feature type="coiled-coil region" evidence="18">
    <location>
        <begin position="452"/>
        <end position="510"/>
    </location>
</feature>
<evidence type="ECO:0000256" key="12">
    <source>
        <dbReference type="ARBA" id="ARBA00023012"/>
    </source>
</evidence>
<keyword evidence="5 17" id="KW-0597">Phosphoprotein</keyword>
<dbReference type="Pfam" id="PF13185">
    <property type="entry name" value="GAF_2"/>
    <property type="match status" value="1"/>
</dbReference>
<dbReference type="SMART" id="SM00448">
    <property type="entry name" value="REC"/>
    <property type="match status" value="2"/>
</dbReference>
<dbReference type="PROSITE" id="PS50110">
    <property type="entry name" value="RESPONSE_REGULATORY"/>
    <property type="match status" value="2"/>
</dbReference>
<dbReference type="PROSITE" id="PS50885">
    <property type="entry name" value="HAMP"/>
    <property type="match status" value="1"/>
</dbReference>
<feature type="modified residue" description="4-aspartylphosphate" evidence="17">
    <location>
        <position position="951"/>
    </location>
</feature>
<dbReference type="NCBIfam" id="TIGR00229">
    <property type="entry name" value="sensory_box"/>
    <property type="match status" value="1"/>
</dbReference>
<dbReference type="SMART" id="SM00091">
    <property type="entry name" value="PAS"/>
    <property type="match status" value="1"/>
</dbReference>
<keyword evidence="12" id="KW-0902">Two-component regulatory system</keyword>
<dbReference type="GO" id="GO:0005524">
    <property type="term" value="F:ATP binding"/>
    <property type="evidence" value="ECO:0007669"/>
    <property type="project" value="UniProtKB-KW"/>
</dbReference>
<dbReference type="PROSITE" id="PS50894">
    <property type="entry name" value="HPT"/>
    <property type="match status" value="1"/>
</dbReference>
<feature type="modified residue" description="4-aspartylphosphate" evidence="17">
    <location>
        <position position="1096"/>
    </location>
</feature>
<dbReference type="EC" id="2.7.13.3" evidence="3"/>
<evidence type="ECO:0000256" key="15">
    <source>
        <dbReference type="ARBA" id="ARBA00068150"/>
    </source>
</evidence>
<dbReference type="Gene3D" id="3.40.50.2300">
    <property type="match status" value="2"/>
</dbReference>
<dbReference type="PROSITE" id="PS50109">
    <property type="entry name" value="HIS_KIN"/>
    <property type="match status" value="1"/>
</dbReference>
<dbReference type="GO" id="GO:0000155">
    <property type="term" value="F:phosphorelay sensor kinase activity"/>
    <property type="evidence" value="ECO:0007669"/>
    <property type="project" value="InterPro"/>
</dbReference>
<protein>
    <recommendedName>
        <fullName evidence="15">Sensory/regulatory protein RpfC</fullName>
        <ecNumber evidence="3">2.7.13.3</ecNumber>
    </recommendedName>
</protein>
<evidence type="ECO:0000256" key="19">
    <source>
        <dbReference type="SAM" id="Phobius"/>
    </source>
</evidence>
<dbReference type="PATRIC" id="fig|29290.4.peg.5664"/>
<dbReference type="InterPro" id="IPR000014">
    <property type="entry name" value="PAS"/>
</dbReference>
<dbReference type="FunFam" id="3.30.565.10:FF:000010">
    <property type="entry name" value="Sensor histidine kinase RcsC"/>
    <property type="match status" value="1"/>
</dbReference>
<dbReference type="SMART" id="SM00387">
    <property type="entry name" value="HATPase_c"/>
    <property type="match status" value="1"/>
</dbReference>
<evidence type="ECO:0000256" key="2">
    <source>
        <dbReference type="ARBA" id="ARBA00004651"/>
    </source>
</evidence>
<evidence type="ECO:0000259" key="23">
    <source>
        <dbReference type="PROSITE" id="PS50113"/>
    </source>
</evidence>
<dbReference type="Pfam" id="PF00989">
    <property type="entry name" value="PAS"/>
    <property type="match status" value="1"/>
</dbReference>
<feature type="domain" description="Response regulatory" evidence="21">
    <location>
        <begin position="897"/>
        <end position="1019"/>
    </location>
</feature>
<feature type="transmembrane region" description="Helical" evidence="19">
    <location>
        <begin position="199"/>
        <end position="218"/>
    </location>
</feature>
<dbReference type="GO" id="GO:0005886">
    <property type="term" value="C:plasma membrane"/>
    <property type="evidence" value="ECO:0007669"/>
    <property type="project" value="UniProtKB-SubCell"/>
</dbReference>
<keyword evidence="6" id="KW-0808">Transferase</keyword>
<dbReference type="SMART" id="SM00388">
    <property type="entry name" value="HisKA"/>
    <property type="match status" value="1"/>
</dbReference>
<dbReference type="InterPro" id="IPR035965">
    <property type="entry name" value="PAS-like_dom_sf"/>
</dbReference>
<dbReference type="SUPFAM" id="SSF55874">
    <property type="entry name" value="ATPase domain of HSP90 chaperone/DNA topoisomerase II/histidine kinase"/>
    <property type="match status" value="1"/>
</dbReference>
<feature type="domain" description="Response regulatory" evidence="21">
    <location>
        <begin position="1047"/>
        <end position="1163"/>
    </location>
</feature>
<keyword evidence="18" id="KW-0175">Coiled coil</keyword>
<dbReference type="InterPro" id="IPR029016">
    <property type="entry name" value="GAF-like_dom_sf"/>
</dbReference>
<comment type="subcellular location">
    <subcellularLocation>
        <location evidence="2">Cell membrane</location>
        <topology evidence="2">Multi-pass membrane protein</topology>
    </subcellularLocation>
</comment>
<dbReference type="InterPro" id="IPR003660">
    <property type="entry name" value="HAMP_dom"/>
</dbReference>
<dbReference type="PROSITE" id="PS50112">
    <property type="entry name" value="PAS"/>
    <property type="match status" value="1"/>
</dbReference>
<dbReference type="Pfam" id="PF00072">
    <property type="entry name" value="Response_reg"/>
    <property type="match status" value="2"/>
</dbReference>
<dbReference type="InterPro" id="IPR036641">
    <property type="entry name" value="HPT_dom_sf"/>
</dbReference>
<dbReference type="CDD" id="cd16922">
    <property type="entry name" value="HATPase_EvgS-ArcB-TorS-like"/>
    <property type="match status" value="1"/>
</dbReference>
<proteinExistence type="predicted"/>
<dbReference type="Gene3D" id="1.10.287.130">
    <property type="match status" value="1"/>
</dbReference>
<dbReference type="Gene3D" id="3.30.450.20">
    <property type="entry name" value="PAS domain"/>
    <property type="match status" value="1"/>
</dbReference>
<keyword evidence="4" id="KW-1003">Cell membrane</keyword>
<reference evidence="26 27" key="1">
    <citation type="submission" date="2015-02" db="EMBL/GenBank/DDBJ databases">
        <title>Single-cell genomics of uncultivated deep-branching MTB reveals a conserved set of magnetosome genes.</title>
        <authorList>
            <person name="Kolinko S."/>
            <person name="Richter M."/>
            <person name="Glockner F.O."/>
            <person name="Brachmann A."/>
            <person name="Schuler D."/>
        </authorList>
    </citation>
    <scope>NUCLEOTIDE SEQUENCE [LARGE SCALE GENOMIC DNA]</scope>
    <source>
        <strain evidence="26">TM-1</strain>
    </source>
</reference>
<evidence type="ECO:0000256" key="8">
    <source>
        <dbReference type="ARBA" id="ARBA00022741"/>
    </source>
</evidence>
<dbReference type="InterPro" id="IPR003018">
    <property type="entry name" value="GAF"/>
</dbReference>
<feature type="domain" description="HAMP" evidence="24">
    <location>
        <begin position="219"/>
        <end position="272"/>
    </location>
</feature>
<keyword evidence="10" id="KW-0067">ATP-binding</keyword>
<evidence type="ECO:0000256" key="17">
    <source>
        <dbReference type="PROSITE-ProRule" id="PRU00169"/>
    </source>
</evidence>
<comment type="caution">
    <text evidence="26">The sequence shown here is derived from an EMBL/GenBank/DDBJ whole genome shotgun (WGS) entry which is preliminary data.</text>
</comment>
<dbReference type="SUPFAM" id="SSF55781">
    <property type="entry name" value="GAF domain-like"/>
    <property type="match status" value="1"/>
</dbReference>
<keyword evidence="9 26" id="KW-0418">Kinase</keyword>
<evidence type="ECO:0000256" key="10">
    <source>
        <dbReference type="ARBA" id="ARBA00022840"/>
    </source>
</evidence>
<accession>A0A0F3GNL0</accession>
<dbReference type="CDD" id="cd17546">
    <property type="entry name" value="REC_hyHK_CKI1_RcsC-like"/>
    <property type="match status" value="2"/>
</dbReference>
<keyword evidence="11 19" id="KW-1133">Transmembrane helix</keyword>
<feature type="domain" description="PAS" evidence="22">
    <location>
        <begin position="507"/>
        <end position="564"/>
    </location>
</feature>
<dbReference type="CDD" id="cd00130">
    <property type="entry name" value="PAS"/>
    <property type="match status" value="1"/>
</dbReference>
<dbReference type="SUPFAM" id="SSF47226">
    <property type="entry name" value="Histidine-containing phosphotransfer domain, HPT domain"/>
    <property type="match status" value="1"/>
</dbReference>
<feature type="domain" description="HPt" evidence="25">
    <location>
        <begin position="1203"/>
        <end position="1307"/>
    </location>
</feature>
<dbReference type="InterPro" id="IPR004358">
    <property type="entry name" value="Sig_transdc_His_kin-like_C"/>
</dbReference>
<evidence type="ECO:0000259" key="22">
    <source>
        <dbReference type="PROSITE" id="PS50112"/>
    </source>
</evidence>
<comment type="subunit">
    <text evidence="14">At low DSF concentrations, interacts with RpfF.</text>
</comment>
<evidence type="ECO:0000259" key="20">
    <source>
        <dbReference type="PROSITE" id="PS50109"/>
    </source>
</evidence>
<dbReference type="InterPro" id="IPR013767">
    <property type="entry name" value="PAS_fold"/>
</dbReference>
<dbReference type="SMART" id="SM00065">
    <property type="entry name" value="GAF"/>
    <property type="match status" value="1"/>
</dbReference>
<dbReference type="FunFam" id="1.10.287.130:FF:000002">
    <property type="entry name" value="Two-component osmosensing histidine kinase"/>
    <property type="match status" value="1"/>
</dbReference>
<dbReference type="EMBL" id="LACI01001855">
    <property type="protein sequence ID" value="KJU83525.1"/>
    <property type="molecule type" value="Genomic_DNA"/>
</dbReference>
<dbReference type="CDD" id="cd00082">
    <property type="entry name" value="HisKA"/>
    <property type="match status" value="1"/>
</dbReference>
<feature type="modified residue" description="Phosphohistidine" evidence="16">
    <location>
        <position position="1242"/>
    </location>
</feature>
<dbReference type="InterPro" id="IPR036097">
    <property type="entry name" value="HisK_dim/P_sf"/>
</dbReference>
<dbReference type="InterPro" id="IPR001789">
    <property type="entry name" value="Sig_transdc_resp-reg_receiver"/>
</dbReference>
<dbReference type="SUPFAM" id="SSF52172">
    <property type="entry name" value="CheY-like"/>
    <property type="match status" value="2"/>
</dbReference>
<dbReference type="Gene3D" id="3.30.565.10">
    <property type="entry name" value="Histidine kinase-like ATPase, C-terminal domain"/>
    <property type="match status" value="1"/>
</dbReference>
<evidence type="ECO:0000256" key="7">
    <source>
        <dbReference type="ARBA" id="ARBA00022692"/>
    </source>
</evidence>
<name>A0A0F3GNL0_9BACT</name>
<gene>
    <name evidence="26" type="ORF">MBAV_004274</name>
</gene>
<keyword evidence="27" id="KW-1185">Reference proteome</keyword>